<accession>A0A6H0KUW1</accession>
<keyword evidence="2" id="KW-1185">Reference proteome</keyword>
<proteinExistence type="predicted"/>
<dbReference type="RefSeq" id="WP_167965518.1">
    <property type="nucleotide sequence ID" value="NZ_CP050831.1"/>
</dbReference>
<gene>
    <name evidence="1" type="ORF">BacF7301_19725</name>
</gene>
<evidence type="ECO:0000313" key="2">
    <source>
        <dbReference type="Proteomes" id="UP000501780"/>
    </source>
</evidence>
<dbReference type="Proteomes" id="UP000501780">
    <property type="component" value="Chromosome"/>
</dbReference>
<dbReference type="EMBL" id="CP050831">
    <property type="protein sequence ID" value="QIU96237.1"/>
    <property type="molecule type" value="Genomic_DNA"/>
</dbReference>
<dbReference type="Pfam" id="PF16150">
    <property type="entry name" value="DUF4858"/>
    <property type="match status" value="1"/>
</dbReference>
<reference evidence="1 2" key="1">
    <citation type="submission" date="2020-03" db="EMBL/GenBank/DDBJ databases">
        <title>Genomic analysis of Bacteroides faecium CBA7301.</title>
        <authorList>
            <person name="Kim J."/>
            <person name="Roh S.W."/>
        </authorList>
    </citation>
    <scope>NUCLEOTIDE SEQUENCE [LARGE SCALE GENOMIC DNA]</scope>
    <source>
        <strain evidence="1 2">CBA7301</strain>
    </source>
</reference>
<dbReference type="AlphaFoldDB" id="A0A6H0KUW1"/>
<protein>
    <submittedName>
        <fullName evidence="1">DUF4858 domain-containing protein</fullName>
    </submittedName>
</protein>
<organism evidence="1 2">
    <name type="scientific">Bacteroides faecium</name>
    <dbReference type="NCBI Taxonomy" id="2715212"/>
    <lineage>
        <taxon>Bacteria</taxon>
        <taxon>Pseudomonadati</taxon>
        <taxon>Bacteroidota</taxon>
        <taxon>Bacteroidia</taxon>
        <taxon>Bacteroidales</taxon>
        <taxon>Bacteroidaceae</taxon>
        <taxon>Bacteroides</taxon>
    </lineage>
</organism>
<dbReference type="KEGG" id="bfc:BacF7301_19725"/>
<sequence length="208" mass="24291">MDIQKYQLMILCLSLLPLSVAGQEWSKKDSLKLQQILDSDQEIIINRKLIEATEQGTYSPKPFTDFDLTLPTIKSSTIFSKPSINTNNILYRPPASTFLPTYSFLKINKNLILHSKSNFAESQNNFHIQTLIDYKFSKKWSLNIYGTQNLDTRKHRGLPSEVEPTQLGSNIVLRINKNWKIKTGMQYQYNALRKRWEWIPQVSVSYEW</sequence>
<dbReference type="InterPro" id="IPR032338">
    <property type="entry name" value="DUF4858"/>
</dbReference>
<name>A0A6H0KUW1_9BACE</name>
<evidence type="ECO:0000313" key="1">
    <source>
        <dbReference type="EMBL" id="QIU96237.1"/>
    </source>
</evidence>